<dbReference type="OrthoDB" id="286811at2759"/>
<evidence type="ECO:0000256" key="11">
    <source>
        <dbReference type="ARBA" id="ARBA00023136"/>
    </source>
</evidence>
<keyword evidence="7" id="KW-0679">Respiratory chain</keyword>
<keyword evidence="15" id="KW-1185">Reference proteome</keyword>
<proteinExistence type="inferred from homology"/>
<sequence length="74" mass="8410">MVGVLKKTTGLMGLAVCEMPHEEPEGKKLEDHLQLGQVEEVILQVESELSLARKMVWWNPWEPLAEEPAASQWK</sequence>
<evidence type="ECO:0000256" key="6">
    <source>
        <dbReference type="ARBA" id="ARBA00022448"/>
    </source>
</evidence>
<evidence type="ECO:0000256" key="14">
    <source>
        <dbReference type="ARBA" id="ARBA00032775"/>
    </source>
</evidence>
<keyword evidence="10" id="KW-0496">Mitochondrion</keyword>
<dbReference type="GO" id="GO:0005743">
    <property type="term" value="C:mitochondrial inner membrane"/>
    <property type="evidence" value="ECO:0007669"/>
    <property type="project" value="UniProtKB-SubCell"/>
</dbReference>
<evidence type="ECO:0000256" key="4">
    <source>
        <dbReference type="ARBA" id="ARBA00011533"/>
    </source>
</evidence>
<dbReference type="InterPro" id="IPR006806">
    <property type="entry name" value="NDUFA5"/>
</dbReference>
<evidence type="ECO:0000313" key="15">
    <source>
        <dbReference type="Proteomes" id="UP000515203"/>
    </source>
</evidence>
<dbReference type="Proteomes" id="UP000515203">
    <property type="component" value="Unplaced"/>
</dbReference>
<accession>A0A6P3VE40</accession>
<evidence type="ECO:0000256" key="3">
    <source>
        <dbReference type="ARBA" id="ARBA00010261"/>
    </source>
</evidence>
<reference evidence="16" key="1">
    <citation type="submission" date="2025-08" db="UniProtKB">
        <authorList>
            <consortium name="RefSeq"/>
        </authorList>
    </citation>
    <scope>IDENTIFICATION</scope>
</reference>
<dbReference type="PANTHER" id="PTHR12653">
    <property type="entry name" value="NADH-UBIQUINONE OXIDOREDUCTASE 13 KD-B SUBUNIT"/>
    <property type="match status" value="1"/>
</dbReference>
<comment type="subunit">
    <text evidence="4">Complex I is composed of 45 different subunits.</text>
</comment>
<dbReference type="RefSeq" id="XP_012372879.1">
    <property type="nucleotide sequence ID" value="XM_012517425.1"/>
</dbReference>
<evidence type="ECO:0000256" key="12">
    <source>
        <dbReference type="ARBA" id="ARBA00030376"/>
    </source>
</evidence>
<gene>
    <name evidence="16" type="primary">LOC101570902</name>
</gene>
<keyword evidence="6" id="KW-0813">Transport</keyword>
<dbReference type="AlphaFoldDB" id="A0A6P3VE40"/>
<evidence type="ECO:0000313" key="16">
    <source>
        <dbReference type="RefSeq" id="XP_012372879.1"/>
    </source>
</evidence>
<dbReference type="InParanoid" id="A0A6P3VE40"/>
<evidence type="ECO:0000256" key="13">
    <source>
        <dbReference type="ARBA" id="ARBA00032483"/>
    </source>
</evidence>
<comment type="subcellular location">
    <subcellularLocation>
        <location evidence="2">Mitochondrion inner membrane</location>
        <topology evidence="2">Peripheral membrane protein</topology>
        <orientation evidence="2">Matrix side</orientation>
    </subcellularLocation>
</comment>
<organism evidence="15 16">
    <name type="scientific">Octodon degus</name>
    <name type="common">Degu</name>
    <name type="synonym">Sciurus degus</name>
    <dbReference type="NCBI Taxonomy" id="10160"/>
    <lineage>
        <taxon>Eukaryota</taxon>
        <taxon>Metazoa</taxon>
        <taxon>Chordata</taxon>
        <taxon>Craniata</taxon>
        <taxon>Vertebrata</taxon>
        <taxon>Euteleostomi</taxon>
        <taxon>Mammalia</taxon>
        <taxon>Eutheria</taxon>
        <taxon>Euarchontoglires</taxon>
        <taxon>Glires</taxon>
        <taxon>Rodentia</taxon>
        <taxon>Hystricomorpha</taxon>
        <taxon>Octodontidae</taxon>
        <taxon>Octodon</taxon>
    </lineage>
</organism>
<name>A0A6P3VE40_OCTDE</name>
<dbReference type="GO" id="GO:0022904">
    <property type="term" value="P:respiratory electron transport chain"/>
    <property type="evidence" value="ECO:0007669"/>
    <property type="project" value="InterPro"/>
</dbReference>
<evidence type="ECO:0000256" key="8">
    <source>
        <dbReference type="ARBA" id="ARBA00022792"/>
    </source>
</evidence>
<dbReference type="PANTHER" id="PTHR12653:SF0">
    <property type="entry name" value="NADH DEHYDROGENASE [UBIQUINONE] 1 ALPHA SUBCOMPLEX SUBUNIT 5"/>
    <property type="match status" value="1"/>
</dbReference>
<dbReference type="GeneID" id="101570902"/>
<comment type="similarity">
    <text evidence="3">Belongs to the complex I NDUFA5 subunit family.</text>
</comment>
<keyword evidence="11" id="KW-0472">Membrane</keyword>
<evidence type="ECO:0000256" key="2">
    <source>
        <dbReference type="ARBA" id="ARBA00004443"/>
    </source>
</evidence>
<protein>
    <recommendedName>
        <fullName evidence="5">NADH dehydrogenase [ubiquinone] 1 alpha subcomplex subunit 5</fullName>
    </recommendedName>
    <alternativeName>
        <fullName evidence="12">Complex I subunit B13</fullName>
    </alternativeName>
    <alternativeName>
        <fullName evidence="14">Complex I-13kD-B</fullName>
    </alternativeName>
    <alternativeName>
        <fullName evidence="13">NADH-ubiquinone oxidoreductase 13 kDa-B subunit</fullName>
    </alternativeName>
</protein>
<keyword evidence="8" id="KW-0999">Mitochondrion inner membrane</keyword>
<evidence type="ECO:0000256" key="1">
    <source>
        <dbReference type="ARBA" id="ARBA00003195"/>
    </source>
</evidence>
<keyword evidence="9" id="KW-0249">Electron transport</keyword>
<evidence type="ECO:0000256" key="7">
    <source>
        <dbReference type="ARBA" id="ARBA00022660"/>
    </source>
</evidence>
<comment type="function">
    <text evidence="1">Accessory subunit of the mitochondrial membrane respiratory chain NADH dehydrogenase (Complex I), that is believed not to be involved in catalysis. Complex I functions in the transfer of electrons from NADH to the respiratory chain. The immediate electron acceptor for the enzyme is believed to be ubiquinone.</text>
</comment>
<evidence type="ECO:0000256" key="5">
    <source>
        <dbReference type="ARBA" id="ARBA00016385"/>
    </source>
</evidence>
<evidence type="ECO:0000256" key="9">
    <source>
        <dbReference type="ARBA" id="ARBA00022982"/>
    </source>
</evidence>
<evidence type="ECO:0000256" key="10">
    <source>
        <dbReference type="ARBA" id="ARBA00023128"/>
    </source>
</evidence>